<protein>
    <recommendedName>
        <fullName evidence="4">Secreted protein</fullName>
    </recommendedName>
</protein>
<sequence>METKRLELLLLAGCSCLLTLLCQPISHAVATPAARANLGVEASAQVHGTACPADFQRRVNAKRQMAQP</sequence>
<feature type="chain" id="PRO_5035320066" description="Secreted protein" evidence="1">
    <location>
        <begin position="29"/>
        <end position="68"/>
    </location>
</feature>
<dbReference type="Proteomes" id="UP000646053">
    <property type="component" value="Unassembled WGS sequence"/>
</dbReference>
<evidence type="ECO:0000256" key="1">
    <source>
        <dbReference type="SAM" id="SignalP"/>
    </source>
</evidence>
<comment type="caution">
    <text evidence="2">The sequence shown here is derived from an EMBL/GenBank/DDBJ whole genome shotgun (WGS) entry which is preliminary data.</text>
</comment>
<evidence type="ECO:0000313" key="2">
    <source>
        <dbReference type="EMBL" id="NDJ18363.1"/>
    </source>
</evidence>
<dbReference type="EMBL" id="WVIE01000015">
    <property type="protein sequence ID" value="NDJ18363.1"/>
    <property type="molecule type" value="Genomic_DNA"/>
</dbReference>
<accession>A0A8J8CIW4</accession>
<evidence type="ECO:0000313" key="3">
    <source>
        <dbReference type="Proteomes" id="UP000646053"/>
    </source>
</evidence>
<organism evidence="2 3">
    <name type="scientific">Myxacorys almedinensis A</name>
    <dbReference type="NCBI Taxonomy" id="2690445"/>
    <lineage>
        <taxon>Bacteria</taxon>
        <taxon>Bacillati</taxon>
        <taxon>Cyanobacteriota</taxon>
        <taxon>Cyanophyceae</taxon>
        <taxon>Leptolyngbyales</taxon>
        <taxon>Leptolyngbyaceae</taxon>
        <taxon>Myxacorys</taxon>
        <taxon>Myxacorys almedinensis</taxon>
    </lineage>
</organism>
<dbReference type="RefSeq" id="WP_162423889.1">
    <property type="nucleotide sequence ID" value="NZ_WVIE01000015.1"/>
</dbReference>
<evidence type="ECO:0008006" key="4">
    <source>
        <dbReference type="Google" id="ProtNLM"/>
    </source>
</evidence>
<feature type="signal peptide" evidence="1">
    <location>
        <begin position="1"/>
        <end position="28"/>
    </location>
</feature>
<proteinExistence type="predicted"/>
<name>A0A8J8CIW4_9CYAN</name>
<dbReference type="AlphaFoldDB" id="A0A8J8CIW4"/>
<reference evidence="2" key="1">
    <citation type="submission" date="2019-12" db="EMBL/GenBank/DDBJ databases">
        <title>High-Quality draft genome sequences of three cyanobacteria isolated from the limestone walls of the Old Cathedral of Coimbra.</title>
        <authorList>
            <person name="Tiago I."/>
            <person name="Soares F."/>
            <person name="Portugal A."/>
        </authorList>
    </citation>
    <scope>NUCLEOTIDE SEQUENCE</scope>
    <source>
        <strain evidence="2">A</strain>
    </source>
</reference>
<keyword evidence="3" id="KW-1185">Reference proteome</keyword>
<gene>
    <name evidence="2" type="ORF">GS601_13855</name>
</gene>
<keyword evidence="1" id="KW-0732">Signal</keyword>